<dbReference type="EMBL" id="GBRH01193978">
    <property type="protein sequence ID" value="JAE03918.1"/>
    <property type="molecule type" value="Transcribed_RNA"/>
</dbReference>
<protein>
    <submittedName>
        <fullName evidence="1">Uncharacterized protein</fullName>
    </submittedName>
</protein>
<proteinExistence type="predicted"/>
<dbReference type="AlphaFoldDB" id="A0A0A9F6L0"/>
<reference evidence="1" key="2">
    <citation type="journal article" date="2015" name="Data Brief">
        <title>Shoot transcriptome of the giant reed, Arundo donax.</title>
        <authorList>
            <person name="Barrero R.A."/>
            <person name="Guerrero F.D."/>
            <person name="Moolhuijzen P."/>
            <person name="Goolsby J.A."/>
            <person name="Tidwell J."/>
            <person name="Bellgard S.E."/>
            <person name="Bellgard M.I."/>
        </authorList>
    </citation>
    <scope>NUCLEOTIDE SEQUENCE</scope>
    <source>
        <tissue evidence="1">Shoot tissue taken approximately 20 cm above the soil surface</tissue>
    </source>
</reference>
<sequence length="51" mass="5753">MSRFRNPKRENELSVDQMMLFSTATGKACTPQCAPRSRGIFVYGHPSDYGL</sequence>
<organism evidence="1">
    <name type="scientific">Arundo donax</name>
    <name type="common">Giant reed</name>
    <name type="synonym">Donax arundinaceus</name>
    <dbReference type="NCBI Taxonomy" id="35708"/>
    <lineage>
        <taxon>Eukaryota</taxon>
        <taxon>Viridiplantae</taxon>
        <taxon>Streptophyta</taxon>
        <taxon>Embryophyta</taxon>
        <taxon>Tracheophyta</taxon>
        <taxon>Spermatophyta</taxon>
        <taxon>Magnoliopsida</taxon>
        <taxon>Liliopsida</taxon>
        <taxon>Poales</taxon>
        <taxon>Poaceae</taxon>
        <taxon>PACMAD clade</taxon>
        <taxon>Arundinoideae</taxon>
        <taxon>Arundineae</taxon>
        <taxon>Arundo</taxon>
    </lineage>
</organism>
<accession>A0A0A9F6L0</accession>
<reference evidence="1" key="1">
    <citation type="submission" date="2014-09" db="EMBL/GenBank/DDBJ databases">
        <authorList>
            <person name="Magalhaes I.L.F."/>
            <person name="Oliveira U."/>
            <person name="Santos F.R."/>
            <person name="Vidigal T.H.D.A."/>
            <person name="Brescovit A.D."/>
            <person name="Santos A.J."/>
        </authorList>
    </citation>
    <scope>NUCLEOTIDE SEQUENCE</scope>
    <source>
        <tissue evidence="1">Shoot tissue taken approximately 20 cm above the soil surface</tissue>
    </source>
</reference>
<evidence type="ECO:0000313" key="1">
    <source>
        <dbReference type="EMBL" id="JAE03918.1"/>
    </source>
</evidence>
<name>A0A0A9F6L0_ARUDO</name>